<dbReference type="AlphaFoldDB" id="V4TTV8"/>
<proteinExistence type="predicted"/>
<sequence length="166" mass="19069">MLDTETPCAKPEPTEEKPTSSSEIRDALQDESLQKLILGIDSSSNPEILWKWRHFAHSLTRFLLLSAPDSKQLFLHEAQYVMQKLTSQAGYGRQKLIILQKYFEAYLCRLPNHTIIRENRNCTCHFGWGHASQVLIFARQVECMLLVEAPKQNGVCIISHKYLLLA</sequence>
<evidence type="ECO:0000313" key="2">
    <source>
        <dbReference type="EMBL" id="ESR56912.1"/>
    </source>
</evidence>
<dbReference type="InParanoid" id="V4TTV8"/>
<accession>V4TTV8</accession>
<dbReference type="Proteomes" id="UP000030687">
    <property type="component" value="Unassembled WGS sequence"/>
</dbReference>
<dbReference type="EMBL" id="KI536661">
    <property type="protein sequence ID" value="ESR56912.1"/>
    <property type="molecule type" value="Genomic_DNA"/>
</dbReference>
<keyword evidence="3" id="KW-1185">Reference proteome</keyword>
<name>V4TTV8_CITCL</name>
<dbReference type="KEGG" id="cic:CICLE_v10024381mg"/>
<feature type="compositionally biased region" description="Low complexity" evidence="1">
    <location>
        <begin position="1"/>
        <end position="11"/>
    </location>
</feature>
<organism evidence="2 3">
    <name type="scientific">Citrus clementina</name>
    <name type="common">Clementine</name>
    <name type="synonym">Citrus deliciosa x Citrus sinensis</name>
    <dbReference type="NCBI Taxonomy" id="85681"/>
    <lineage>
        <taxon>Eukaryota</taxon>
        <taxon>Viridiplantae</taxon>
        <taxon>Streptophyta</taxon>
        <taxon>Embryophyta</taxon>
        <taxon>Tracheophyta</taxon>
        <taxon>Spermatophyta</taxon>
        <taxon>Magnoliopsida</taxon>
        <taxon>eudicotyledons</taxon>
        <taxon>Gunneridae</taxon>
        <taxon>Pentapetalae</taxon>
        <taxon>rosids</taxon>
        <taxon>malvids</taxon>
        <taxon>Sapindales</taxon>
        <taxon>Rutaceae</taxon>
        <taxon>Aurantioideae</taxon>
        <taxon>Citrus</taxon>
    </lineage>
</organism>
<evidence type="ECO:0000256" key="1">
    <source>
        <dbReference type="SAM" id="MobiDB-lite"/>
    </source>
</evidence>
<feature type="compositionally biased region" description="Basic and acidic residues" evidence="1">
    <location>
        <begin position="12"/>
        <end position="24"/>
    </location>
</feature>
<dbReference type="STRING" id="85681.V4TTV8"/>
<evidence type="ECO:0000313" key="3">
    <source>
        <dbReference type="Proteomes" id="UP000030687"/>
    </source>
</evidence>
<protein>
    <submittedName>
        <fullName evidence="2">Uncharacterized protein</fullName>
    </submittedName>
</protein>
<gene>
    <name evidence="2" type="ORF">CICLE_v10024381mg</name>
</gene>
<dbReference type="Gramene" id="ESR56912">
    <property type="protein sequence ID" value="ESR56912"/>
    <property type="gene ID" value="CICLE_v10024381mg"/>
</dbReference>
<reference evidence="2 3" key="1">
    <citation type="submission" date="2013-10" db="EMBL/GenBank/DDBJ databases">
        <authorList>
            <consortium name="International Citrus Genome Consortium"/>
            <person name="Jenkins J."/>
            <person name="Schmutz J."/>
            <person name="Prochnik S."/>
            <person name="Rokhsar D."/>
            <person name="Gmitter F."/>
            <person name="Ollitrault P."/>
            <person name="Machado M."/>
            <person name="Talon M."/>
            <person name="Wincker P."/>
            <person name="Jaillon O."/>
            <person name="Morgante M."/>
        </authorList>
    </citation>
    <scope>NUCLEOTIDE SEQUENCE</scope>
    <source>
        <strain evidence="3">cv. Clemenules</strain>
    </source>
</reference>
<feature type="region of interest" description="Disordered" evidence="1">
    <location>
        <begin position="1"/>
        <end position="24"/>
    </location>
</feature>